<feature type="compositionally biased region" description="Polar residues" evidence="1">
    <location>
        <begin position="127"/>
        <end position="142"/>
    </location>
</feature>
<feature type="region of interest" description="Disordered" evidence="1">
    <location>
        <begin position="243"/>
        <end position="341"/>
    </location>
</feature>
<evidence type="ECO:0000313" key="2">
    <source>
        <dbReference type="EMBL" id="ODV94541.1"/>
    </source>
</evidence>
<feature type="compositionally biased region" description="Low complexity" evidence="1">
    <location>
        <begin position="275"/>
        <end position="291"/>
    </location>
</feature>
<dbReference type="PANTHER" id="PTHR13402:SF6">
    <property type="entry name" value="SECRETORY 16, ISOFORM I"/>
    <property type="match status" value="1"/>
</dbReference>
<feature type="compositionally biased region" description="Acidic residues" evidence="1">
    <location>
        <begin position="144"/>
        <end position="166"/>
    </location>
</feature>
<name>A0A1E4TS01_PACTA</name>
<sequence>MANASRRTSTNKYAPAGGEIQKNVEDETKSETENIYASVMNDFDIYSYAGYSVPKVNSNNSKAMEESNNINEELEEVTGKQENSNFAPATLNDNFKADFPEPESHFDRFKPRNSTFTPSVGPYGNAYQPSGESKTGSLNASATDFDDDYDLDVVHDEDEDDEEEEKDSEREERTRKEREDKEKREQRQKEEDRKKNEKEGKQHSGWLFGLFQNPNKDEPKVYKAKLGDSNSFYFDEKLKRWVNKDASSQETESTPPPPPPTIKKKKNSEAPLPPMSFSSTHSSGPSSASPPIAHQNFPSARAKTSSSNELDDILNMASAASTTRKKGRNGPRRGYVDTFNN</sequence>
<dbReference type="PANTHER" id="PTHR13402">
    <property type="entry name" value="RGPR-RELATED"/>
    <property type="match status" value="1"/>
</dbReference>
<organism evidence="2 3">
    <name type="scientific">Pachysolen tannophilus NRRL Y-2460</name>
    <dbReference type="NCBI Taxonomy" id="669874"/>
    <lineage>
        <taxon>Eukaryota</taxon>
        <taxon>Fungi</taxon>
        <taxon>Dikarya</taxon>
        <taxon>Ascomycota</taxon>
        <taxon>Saccharomycotina</taxon>
        <taxon>Pichiomycetes</taxon>
        <taxon>Pachysolenaceae</taxon>
        <taxon>Pachysolen</taxon>
    </lineage>
</organism>
<dbReference type="OrthoDB" id="8918678at2759"/>
<feature type="compositionally biased region" description="Polar residues" evidence="1">
    <location>
        <begin position="296"/>
        <end position="308"/>
    </location>
</feature>
<protein>
    <recommendedName>
        <fullName evidence="4">COPII coat assembly protein SEC16</fullName>
    </recommendedName>
</protein>
<feature type="compositionally biased region" description="Basic and acidic residues" evidence="1">
    <location>
        <begin position="167"/>
        <end position="202"/>
    </location>
</feature>
<dbReference type="GO" id="GO:0007030">
    <property type="term" value="P:Golgi organization"/>
    <property type="evidence" value="ECO:0007669"/>
    <property type="project" value="TreeGrafter"/>
</dbReference>
<feature type="compositionally biased region" description="Polar residues" evidence="1">
    <location>
        <begin position="1"/>
        <end position="12"/>
    </location>
</feature>
<accession>A0A1E4TS01</accession>
<dbReference type="EMBL" id="KV454015">
    <property type="protein sequence ID" value="ODV94541.1"/>
    <property type="molecule type" value="Genomic_DNA"/>
</dbReference>
<proteinExistence type="predicted"/>
<feature type="region of interest" description="Disordered" evidence="1">
    <location>
        <begin position="1"/>
        <end position="29"/>
    </location>
</feature>
<dbReference type="STRING" id="669874.A0A1E4TS01"/>
<evidence type="ECO:0008006" key="4">
    <source>
        <dbReference type="Google" id="ProtNLM"/>
    </source>
</evidence>
<evidence type="ECO:0000313" key="3">
    <source>
        <dbReference type="Proteomes" id="UP000094236"/>
    </source>
</evidence>
<keyword evidence="3" id="KW-1185">Reference proteome</keyword>
<feature type="compositionally biased region" description="Polar residues" evidence="1">
    <location>
        <begin position="80"/>
        <end position="93"/>
    </location>
</feature>
<gene>
    <name evidence="2" type="ORF">PACTADRAFT_50418</name>
</gene>
<dbReference type="AlphaFoldDB" id="A0A1E4TS01"/>
<dbReference type="GO" id="GO:0012507">
    <property type="term" value="C:ER to Golgi transport vesicle membrane"/>
    <property type="evidence" value="ECO:0007669"/>
    <property type="project" value="TreeGrafter"/>
</dbReference>
<evidence type="ECO:0000256" key="1">
    <source>
        <dbReference type="SAM" id="MobiDB-lite"/>
    </source>
</evidence>
<feature type="region of interest" description="Disordered" evidence="1">
    <location>
        <begin position="77"/>
        <end position="228"/>
    </location>
</feature>
<feature type="compositionally biased region" description="Basic and acidic residues" evidence="1">
    <location>
        <begin position="95"/>
        <end position="110"/>
    </location>
</feature>
<dbReference type="Proteomes" id="UP000094236">
    <property type="component" value="Unassembled WGS sequence"/>
</dbReference>
<reference evidence="3" key="1">
    <citation type="submission" date="2016-05" db="EMBL/GenBank/DDBJ databases">
        <title>Comparative genomics of biotechnologically important yeasts.</title>
        <authorList>
            <consortium name="DOE Joint Genome Institute"/>
            <person name="Riley R."/>
            <person name="Haridas S."/>
            <person name="Wolfe K.H."/>
            <person name="Lopes M.R."/>
            <person name="Hittinger C.T."/>
            <person name="Goker M."/>
            <person name="Salamov A."/>
            <person name="Wisecaver J."/>
            <person name="Long T.M."/>
            <person name="Aerts A.L."/>
            <person name="Barry K."/>
            <person name="Choi C."/>
            <person name="Clum A."/>
            <person name="Coughlan A.Y."/>
            <person name="Deshpande S."/>
            <person name="Douglass A.P."/>
            <person name="Hanson S.J."/>
            <person name="Klenk H.-P."/>
            <person name="Labutti K."/>
            <person name="Lapidus A."/>
            <person name="Lindquist E."/>
            <person name="Lipzen A."/>
            <person name="Meier-Kolthoff J.P."/>
            <person name="Ohm R.A."/>
            <person name="Otillar R.P."/>
            <person name="Pangilinan J."/>
            <person name="Peng Y."/>
            <person name="Rokas A."/>
            <person name="Rosa C.A."/>
            <person name="Scheuner C."/>
            <person name="Sibirny A.A."/>
            <person name="Slot J.C."/>
            <person name="Stielow J.B."/>
            <person name="Sun H."/>
            <person name="Kurtzman C.P."/>
            <person name="Blackwell M."/>
            <person name="Grigoriev I.V."/>
            <person name="Jeffries T.W."/>
        </authorList>
    </citation>
    <scope>NUCLEOTIDE SEQUENCE [LARGE SCALE GENOMIC DNA]</scope>
    <source>
        <strain evidence="3">NRRL Y-2460</strain>
    </source>
</reference>
<dbReference type="GO" id="GO:0070971">
    <property type="term" value="C:endoplasmic reticulum exit site"/>
    <property type="evidence" value="ECO:0007669"/>
    <property type="project" value="TreeGrafter"/>
</dbReference>
<dbReference type="GO" id="GO:0070973">
    <property type="term" value="P:protein localization to endoplasmic reticulum exit site"/>
    <property type="evidence" value="ECO:0007669"/>
    <property type="project" value="TreeGrafter"/>
</dbReference>